<evidence type="ECO:0000313" key="4">
    <source>
        <dbReference type="EMBL" id="BBH09201.1"/>
    </source>
</evidence>
<name>A0A4Y1RXX0_PRUDU</name>
<protein>
    <submittedName>
        <fullName evidence="4">Tetratricopeptide repeat-like superfamily protein</fullName>
    </submittedName>
</protein>
<dbReference type="EMBL" id="AP019304">
    <property type="protein sequence ID" value="BBH09201.1"/>
    <property type="molecule type" value="Genomic_DNA"/>
</dbReference>
<dbReference type="InterPro" id="IPR002885">
    <property type="entry name" value="PPR_rpt"/>
</dbReference>
<dbReference type="GO" id="GO:0003729">
    <property type="term" value="F:mRNA binding"/>
    <property type="evidence" value="ECO:0007669"/>
    <property type="project" value="UniProtKB-ARBA"/>
</dbReference>
<dbReference type="PROSITE" id="PS51375">
    <property type="entry name" value="PPR"/>
    <property type="match status" value="2"/>
</dbReference>
<sequence length="429" mass="49118">VYYHKMSLKFMKLSDCILNVCELESDIEAASMASRSLFLTLRRASGVVSNTLRPNLSRLFSSGALSSECVQDSQENDDLKSRIFRVRLPKRSVTNVLQNWVSEGNQITLSELRHISKDLRKSQRYKHALEISEWMVSHGEYEVSDSDYAVRIVLMTKVFGVDSAERYFEGLPLTAKTTETYTALLHSYAGAKLTEKAEDLYEKIKESKLSLSALTYNEMMTMYMSVGQVEKVSLVVDELKRQKVAPDIFTYNLWISSCAATLKIDQVQQILDEMRYDLGFGEDWERYINLTNIYVSVGHLVNAESNSLVEAEKGITQREWITYDFLIILHAGLGNKDRIDQIWKSLIMTRQKMTSRNYICILSSYLMLGQLKEVGEVIDQWKQSTTTYSVVSACKRLLNAFTDVGFTEKAHDFKMLLIQKNCDPTNSLE</sequence>
<dbReference type="AlphaFoldDB" id="A0A4Y1RXX0"/>
<dbReference type="GO" id="GO:0005739">
    <property type="term" value="C:mitochondrion"/>
    <property type="evidence" value="ECO:0007669"/>
    <property type="project" value="TreeGrafter"/>
</dbReference>
<dbReference type="InterPro" id="IPR011990">
    <property type="entry name" value="TPR-like_helical_dom_sf"/>
</dbReference>
<organism evidence="4">
    <name type="scientific">Prunus dulcis</name>
    <name type="common">Almond</name>
    <name type="synonym">Amygdalus dulcis</name>
    <dbReference type="NCBI Taxonomy" id="3755"/>
    <lineage>
        <taxon>Eukaryota</taxon>
        <taxon>Viridiplantae</taxon>
        <taxon>Streptophyta</taxon>
        <taxon>Embryophyta</taxon>
        <taxon>Tracheophyta</taxon>
        <taxon>Spermatophyta</taxon>
        <taxon>Magnoliopsida</taxon>
        <taxon>eudicotyledons</taxon>
        <taxon>Gunneridae</taxon>
        <taxon>Pentapetalae</taxon>
        <taxon>rosids</taxon>
        <taxon>fabids</taxon>
        <taxon>Rosales</taxon>
        <taxon>Rosaceae</taxon>
        <taxon>Amygdaloideae</taxon>
        <taxon>Amygdaleae</taxon>
        <taxon>Prunus</taxon>
    </lineage>
</organism>
<accession>A0A4Y1RXX0</accession>
<feature type="repeat" description="PPR" evidence="3">
    <location>
        <begin position="212"/>
        <end position="246"/>
    </location>
</feature>
<dbReference type="FunFam" id="1.25.40.10:FF:001248">
    <property type="entry name" value="Pentatricopeptide repeat-containing protein At5g09450, mitochondrial"/>
    <property type="match status" value="1"/>
</dbReference>
<dbReference type="PANTHER" id="PTHR45717">
    <property type="entry name" value="OS12G0527900 PROTEIN"/>
    <property type="match status" value="1"/>
</dbReference>
<comment type="similarity">
    <text evidence="1">Belongs to the PPR family. P subfamily.</text>
</comment>
<feature type="non-terminal residue" evidence="4">
    <location>
        <position position="1"/>
    </location>
</feature>
<evidence type="ECO:0000256" key="3">
    <source>
        <dbReference type="PROSITE-ProRule" id="PRU00708"/>
    </source>
</evidence>
<dbReference type="Pfam" id="PF01535">
    <property type="entry name" value="PPR"/>
    <property type="match status" value="1"/>
</dbReference>
<dbReference type="Pfam" id="PF13041">
    <property type="entry name" value="PPR_2"/>
    <property type="match status" value="1"/>
</dbReference>
<dbReference type="NCBIfam" id="TIGR00756">
    <property type="entry name" value="PPR"/>
    <property type="match status" value="2"/>
</dbReference>
<dbReference type="PANTHER" id="PTHR45717:SF4">
    <property type="entry name" value="OS04G0450200 PROTEIN"/>
    <property type="match status" value="1"/>
</dbReference>
<evidence type="ECO:0000256" key="1">
    <source>
        <dbReference type="ARBA" id="ARBA00007626"/>
    </source>
</evidence>
<evidence type="ECO:0000256" key="2">
    <source>
        <dbReference type="ARBA" id="ARBA00022737"/>
    </source>
</evidence>
<feature type="repeat" description="PPR" evidence="3">
    <location>
        <begin position="177"/>
        <end position="211"/>
    </location>
</feature>
<gene>
    <name evidence="4" type="ORF">Prudu_021632</name>
</gene>
<proteinExistence type="inferred from homology"/>
<keyword evidence="2" id="KW-0677">Repeat</keyword>
<reference evidence="4" key="1">
    <citation type="journal article" date="2019" name="Science">
        <title>Mutation of a bHLH transcription factor allowed almond domestication.</title>
        <authorList>
            <person name="Sanchez-Perez R."/>
            <person name="Pavan S."/>
            <person name="Mazzeo R."/>
            <person name="Moldovan C."/>
            <person name="Aiese Cigliano R."/>
            <person name="Del Cueto J."/>
            <person name="Ricciardi F."/>
            <person name="Lotti C."/>
            <person name="Ricciardi L."/>
            <person name="Dicenta F."/>
            <person name="Lopez-Marques R.L."/>
            <person name="Lindberg Moller B."/>
        </authorList>
    </citation>
    <scope>NUCLEOTIDE SEQUENCE</scope>
</reference>
<dbReference type="Gene3D" id="1.25.40.10">
    <property type="entry name" value="Tetratricopeptide repeat domain"/>
    <property type="match status" value="1"/>
</dbReference>